<gene>
    <name evidence="1" type="ORF">EZ444_07160</name>
</gene>
<sequence>MKVDLTHIKTIHDLARTGSTGCRQDLAKRLGISIRSLSDLIRYMKEELDIPIHYDRLKLTYSCLEEGHVNFKFQRKRELKKQLMKLIEGALAMVVIYDIIPL</sequence>
<proteinExistence type="predicted"/>
<dbReference type="Proteomes" id="UP000291117">
    <property type="component" value="Unassembled WGS sequence"/>
</dbReference>
<organism evidence="1 2">
    <name type="scientific">Pedobacter hiemivivus</name>
    <dbReference type="NCBI Taxonomy" id="2530454"/>
    <lineage>
        <taxon>Bacteria</taxon>
        <taxon>Pseudomonadati</taxon>
        <taxon>Bacteroidota</taxon>
        <taxon>Sphingobacteriia</taxon>
        <taxon>Sphingobacteriales</taxon>
        <taxon>Sphingobacteriaceae</taxon>
        <taxon>Pedobacter</taxon>
    </lineage>
</organism>
<dbReference type="RefSeq" id="WP_131608048.1">
    <property type="nucleotide sequence ID" value="NZ_SJSM01000003.1"/>
</dbReference>
<keyword evidence="2" id="KW-1185">Reference proteome</keyword>
<dbReference type="OrthoDB" id="770928at2"/>
<dbReference type="AlphaFoldDB" id="A0A4R0NBT6"/>
<dbReference type="EMBL" id="SJSM01000003">
    <property type="protein sequence ID" value="TCC97688.1"/>
    <property type="molecule type" value="Genomic_DNA"/>
</dbReference>
<protein>
    <submittedName>
        <fullName evidence="1">Uncharacterized protein</fullName>
    </submittedName>
</protein>
<comment type="caution">
    <text evidence="1">The sequence shown here is derived from an EMBL/GenBank/DDBJ whole genome shotgun (WGS) entry which is preliminary data.</text>
</comment>
<evidence type="ECO:0000313" key="1">
    <source>
        <dbReference type="EMBL" id="TCC97688.1"/>
    </source>
</evidence>
<evidence type="ECO:0000313" key="2">
    <source>
        <dbReference type="Proteomes" id="UP000291117"/>
    </source>
</evidence>
<name>A0A4R0NBT6_9SPHI</name>
<reference evidence="1 2" key="1">
    <citation type="submission" date="2019-02" db="EMBL/GenBank/DDBJ databases">
        <title>Pedobacter sp. RP-3-8 sp. nov., isolated from Arctic soil.</title>
        <authorList>
            <person name="Dahal R.H."/>
        </authorList>
    </citation>
    <scope>NUCLEOTIDE SEQUENCE [LARGE SCALE GENOMIC DNA]</scope>
    <source>
        <strain evidence="1 2">RP-3-8</strain>
    </source>
</reference>
<accession>A0A4R0NBT6</accession>